<dbReference type="Pfam" id="PF00583">
    <property type="entry name" value="Acetyltransf_1"/>
    <property type="match status" value="1"/>
</dbReference>
<dbReference type="EMBL" id="JAFNJU010000010">
    <property type="protein sequence ID" value="MBO1265859.1"/>
    <property type="molecule type" value="Genomic_DNA"/>
</dbReference>
<reference evidence="2" key="1">
    <citation type="submission" date="2021-03" db="EMBL/GenBank/DDBJ databases">
        <title>Proteiniclasticum marinus sp. nov., isolated from tidal flat sediment.</title>
        <authorList>
            <person name="Namirimu T."/>
            <person name="Yang J.-A."/>
            <person name="Yang S.-H."/>
            <person name="Kim Y.-J."/>
            <person name="Kwon K.K."/>
        </authorList>
    </citation>
    <scope>NUCLEOTIDE SEQUENCE</scope>
    <source>
        <strain evidence="2">SCR006</strain>
    </source>
</reference>
<dbReference type="CDD" id="cd04301">
    <property type="entry name" value="NAT_SF"/>
    <property type="match status" value="1"/>
</dbReference>
<name>A0A939KHT4_9CLOT</name>
<protein>
    <submittedName>
        <fullName evidence="2">GNAT family N-acetyltransferase</fullName>
    </submittedName>
</protein>
<evidence type="ECO:0000259" key="1">
    <source>
        <dbReference type="PROSITE" id="PS51186"/>
    </source>
</evidence>
<organism evidence="2 3">
    <name type="scientific">Proteiniclasticum aestuarii</name>
    <dbReference type="NCBI Taxonomy" id="2817862"/>
    <lineage>
        <taxon>Bacteria</taxon>
        <taxon>Bacillati</taxon>
        <taxon>Bacillota</taxon>
        <taxon>Clostridia</taxon>
        <taxon>Eubacteriales</taxon>
        <taxon>Clostridiaceae</taxon>
        <taxon>Proteiniclasticum</taxon>
    </lineage>
</organism>
<dbReference type="SUPFAM" id="SSF55729">
    <property type="entry name" value="Acyl-CoA N-acyltransferases (Nat)"/>
    <property type="match status" value="1"/>
</dbReference>
<sequence>MRLELFRKGNTEHEKQAAELLREAFPQAYGEGPEEEVHSILEEERIAVKAVLKGELVGLIGAIPQYGYTGWELHPLVVRKDLRGRGIGGKLVSLLEEKVAEGGGVTLYLGTDDENGATSLSEGDLFQDPFRKMAEIRNYKGHPYEFYQKMGYIIIGVIPDANGIGKPDIWMAKSLVR</sequence>
<gene>
    <name evidence="2" type="ORF">J3A84_12535</name>
</gene>
<dbReference type="GO" id="GO:0016747">
    <property type="term" value="F:acyltransferase activity, transferring groups other than amino-acyl groups"/>
    <property type="evidence" value="ECO:0007669"/>
    <property type="project" value="InterPro"/>
</dbReference>
<dbReference type="InterPro" id="IPR016181">
    <property type="entry name" value="Acyl_CoA_acyltransferase"/>
</dbReference>
<accession>A0A939KHT4</accession>
<feature type="domain" description="N-acetyltransferase" evidence="1">
    <location>
        <begin position="4"/>
        <end position="176"/>
    </location>
</feature>
<dbReference type="InterPro" id="IPR000182">
    <property type="entry name" value="GNAT_dom"/>
</dbReference>
<dbReference type="AlphaFoldDB" id="A0A939KHT4"/>
<dbReference type="PROSITE" id="PS51186">
    <property type="entry name" value="GNAT"/>
    <property type="match status" value="1"/>
</dbReference>
<dbReference type="Proteomes" id="UP000664218">
    <property type="component" value="Unassembled WGS sequence"/>
</dbReference>
<dbReference type="RefSeq" id="WP_207600481.1">
    <property type="nucleotide sequence ID" value="NZ_JAFNJU010000010.1"/>
</dbReference>
<evidence type="ECO:0000313" key="3">
    <source>
        <dbReference type="Proteomes" id="UP000664218"/>
    </source>
</evidence>
<comment type="caution">
    <text evidence="2">The sequence shown here is derived from an EMBL/GenBank/DDBJ whole genome shotgun (WGS) entry which is preliminary data.</text>
</comment>
<dbReference type="Gene3D" id="3.40.630.30">
    <property type="match status" value="1"/>
</dbReference>
<keyword evidence="3" id="KW-1185">Reference proteome</keyword>
<evidence type="ECO:0000313" key="2">
    <source>
        <dbReference type="EMBL" id="MBO1265859.1"/>
    </source>
</evidence>
<proteinExistence type="predicted"/>